<dbReference type="AlphaFoldDB" id="A0AAE1BGJ2"/>
<reference evidence="1" key="1">
    <citation type="submission" date="2023-10" db="EMBL/GenBank/DDBJ databases">
        <title>Genome assemblies of two species of porcelain crab, Petrolisthes cinctipes and Petrolisthes manimaculis (Anomura: Porcellanidae).</title>
        <authorList>
            <person name="Angst P."/>
        </authorList>
    </citation>
    <scope>NUCLEOTIDE SEQUENCE</scope>
    <source>
        <strain evidence="1">PB745_01</strain>
        <tissue evidence="1">Gill</tissue>
    </source>
</reference>
<evidence type="ECO:0000313" key="2">
    <source>
        <dbReference type="Proteomes" id="UP001286313"/>
    </source>
</evidence>
<dbReference type="EMBL" id="JAWQEG010008411">
    <property type="protein sequence ID" value="KAK3850370.1"/>
    <property type="molecule type" value="Genomic_DNA"/>
</dbReference>
<organism evidence="1 2">
    <name type="scientific">Petrolisthes cinctipes</name>
    <name type="common">Flat porcelain crab</name>
    <dbReference type="NCBI Taxonomy" id="88211"/>
    <lineage>
        <taxon>Eukaryota</taxon>
        <taxon>Metazoa</taxon>
        <taxon>Ecdysozoa</taxon>
        <taxon>Arthropoda</taxon>
        <taxon>Crustacea</taxon>
        <taxon>Multicrustacea</taxon>
        <taxon>Malacostraca</taxon>
        <taxon>Eumalacostraca</taxon>
        <taxon>Eucarida</taxon>
        <taxon>Decapoda</taxon>
        <taxon>Pleocyemata</taxon>
        <taxon>Anomura</taxon>
        <taxon>Galatheoidea</taxon>
        <taxon>Porcellanidae</taxon>
        <taxon>Petrolisthes</taxon>
    </lineage>
</organism>
<protein>
    <submittedName>
        <fullName evidence="1">Uncharacterized protein</fullName>
    </submittedName>
</protein>
<accession>A0AAE1BGJ2</accession>
<dbReference type="EMBL" id="JAWQEG010008411">
    <property type="protein sequence ID" value="KAK3850372.1"/>
    <property type="molecule type" value="Genomic_DNA"/>
</dbReference>
<name>A0AAE1BGJ2_PETCI</name>
<comment type="caution">
    <text evidence="1">The sequence shown here is derived from an EMBL/GenBank/DDBJ whole genome shotgun (WGS) entry which is preliminary data.</text>
</comment>
<evidence type="ECO:0000313" key="1">
    <source>
        <dbReference type="EMBL" id="KAK3850372.1"/>
    </source>
</evidence>
<dbReference type="EMBL" id="JAWQEG010008411">
    <property type="protein sequence ID" value="KAK3850371.1"/>
    <property type="molecule type" value="Genomic_DNA"/>
</dbReference>
<keyword evidence="2" id="KW-1185">Reference proteome</keyword>
<gene>
    <name evidence="1" type="ORF">Pcinc_042919</name>
</gene>
<dbReference type="Proteomes" id="UP001286313">
    <property type="component" value="Unassembled WGS sequence"/>
</dbReference>
<sequence length="68" mass="7750">MSGSCVRTSLTYREAWMMSTIRRLASRLTTSPSHLPTQPGYTTSITDGRYWSRVLMSVGVRWPADPER</sequence>
<proteinExistence type="predicted"/>